<dbReference type="InterPro" id="IPR053191">
    <property type="entry name" value="DcsG_Biosynth_Enzyme"/>
</dbReference>
<dbReference type="RefSeq" id="WP_126717906.1">
    <property type="nucleotide sequence ID" value="NZ_RWJF01000001.1"/>
</dbReference>
<proteinExistence type="predicted"/>
<dbReference type="Proteomes" id="UP000274661">
    <property type="component" value="Unassembled WGS sequence"/>
</dbReference>
<dbReference type="PROSITE" id="PS50975">
    <property type="entry name" value="ATP_GRASP"/>
    <property type="match status" value="1"/>
</dbReference>
<protein>
    <recommendedName>
        <fullName evidence="2">ATP-grasp domain-containing protein</fullName>
    </recommendedName>
</protein>
<organism evidence="3 4">
    <name type="scientific">Sphingomonas ginkgonis</name>
    <dbReference type="NCBI Taxonomy" id="2315330"/>
    <lineage>
        <taxon>Bacteria</taxon>
        <taxon>Pseudomonadati</taxon>
        <taxon>Pseudomonadota</taxon>
        <taxon>Alphaproteobacteria</taxon>
        <taxon>Sphingomonadales</taxon>
        <taxon>Sphingomonadaceae</taxon>
        <taxon>Sphingomonas</taxon>
    </lineage>
</organism>
<reference evidence="3 4" key="1">
    <citation type="submission" date="2018-12" db="EMBL/GenBank/DDBJ databases">
        <title>Sphingomonas sp. HMF7854 Genome sequencing and assembly.</title>
        <authorList>
            <person name="Cha I."/>
            <person name="Kang H."/>
            <person name="Kim H."/>
            <person name="Kang J."/>
            <person name="Joh K."/>
        </authorList>
    </citation>
    <scope>NUCLEOTIDE SEQUENCE [LARGE SCALE GENOMIC DNA]</scope>
    <source>
        <strain evidence="3 4">HMF7854</strain>
    </source>
</reference>
<keyword evidence="1" id="KW-0067">ATP-binding</keyword>
<dbReference type="InterPro" id="IPR011761">
    <property type="entry name" value="ATP-grasp"/>
</dbReference>
<evidence type="ECO:0000259" key="2">
    <source>
        <dbReference type="PROSITE" id="PS50975"/>
    </source>
</evidence>
<dbReference type="GO" id="GO:0046872">
    <property type="term" value="F:metal ion binding"/>
    <property type="evidence" value="ECO:0007669"/>
    <property type="project" value="InterPro"/>
</dbReference>
<keyword evidence="4" id="KW-1185">Reference proteome</keyword>
<dbReference type="EMBL" id="RWJF01000001">
    <property type="protein sequence ID" value="RST30072.1"/>
    <property type="molecule type" value="Genomic_DNA"/>
</dbReference>
<evidence type="ECO:0000256" key="1">
    <source>
        <dbReference type="PROSITE-ProRule" id="PRU00409"/>
    </source>
</evidence>
<dbReference type="Gene3D" id="3.30.470.20">
    <property type="entry name" value="ATP-grasp fold, B domain"/>
    <property type="match status" value="1"/>
</dbReference>
<evidence type="ECO:0000313" key="3">
    <source>
        <dbReference type="EMBL" id="RST30072.1"/>
    </source>
</evidence>
<feature type="domain" description="ATP-grasp" evidence="2">
    <location>
        <begin position="96"/>
        <end position="282"/>
    </location>
</feature>
<dbReference type="PANTHER" id="PTHR39217">
    <property type="match status" value="1"/>
</dbReference>
<name>A0A429V858_9SPHN</name>
<dbReference type="AlphaFoldDB" id="A0A429V858"/>
<sequence length="290" mass="31396">MRILFLTPAPDYPEAFDWAYRRQGAALVEAGATLETRPWTAAGDLAEFDLVLPILAWGYNRRYAEWLAFLDRAEADRAPLLNAPRLLRWNSDKIYLAELGRRGIPSVATIAVDTLGDADLAAARAQFGTEALVVKPPVSAGADGTFRIRAGETTPAAVAGQRMLVQPYLKAITSSGEVSLFYFGGEFSHAIVKLPREGDFRVQPTWGGHERTIAPPPAAEALAVQALAACPDQPLYARVDMVDVGAGEWRIMELELIEPALFLDHAADLGRGFAQAVLSAAERASEQPLA</sequence>
<evidence type="ECO:0000313" key="4">
    <source>
        <dbReference type="Proteomes" id="UP000274661"/>
    </source>
</evidence>
<dbReference type="GO" id="GO:0005524">
    <property type="term" value="F:ATP binding"/>
    <property type="evidence" value="ECO:0007669"/>
    <property type="project" value="UniProtKB-UniRule"/>
</dbReference>
<keyword evidence="1" id="KW-0547">Nucleotide-binding</keyword>
<comment type="caution">
    <text evidence="3">The sequence shown here is derived from an EMBL/GenBank/DDBJ whole genome shotgun (WGS) entry which is preliminary data.</text>
</comment>
<dbReference type="PANTHER" id="PTHR39217:SF1">
    <property type="entry name" value="GLUTATHIONE SYNTHETASE"/>
    <property type="match status" value="1"/>
</dbReference>
<dbReference type="OrthoDB" id="3373978at2"/>
<gene>
    <name evidence="3" type="ORF">HMF7854_03950</name>
</gene>
<dbReference type="SUPFAM" id="SSF56059">
    <property type="entry name" value="Glutathione synthetase ATP-binding domain-like"/>
    <property type="match status" value="1"/>
</dbReference>
<accession>A0A429V858</accession>